<dbReference type="PANTHER" id="PTHR37217:SF1">
    <property type="entry name" value="EXPRESSED PROTEIN"/>
    <property type="match status" value="1"/>
</dbReference>
<comment type="caution">
    <text evidence="1">The sequence shown here is derived from an EMBL/GenBank/DDBJ whole genome shotgun (WGS) entry which is preliminary data.</text>
</comment>
<dbReference type="EMBL" id="JAKOGI010000032">
    <property type="protein sequence ID" value="KAJ8448124.1"/>
    <property type="molecule type" value="Genomic_DNA"/>
</dbReference>
<dbReference type="OrthoDB" id="276388at2759"/>
<dbReference type="Proteomes" id="UP001153076">
    <property type="component" value="Unassembled WGS sequence"/>
</dbReference>
<dbReference type="PANTHER" id="PTHR37217">
    <property type="entry name" value="EXPRESSED PROTEIN"/>
    <property type="match status" value="1"/>
</dbReference>
<keyword evidence="2" id="KW-1185">Reference proteome</keyword>
<dbReference type="SUPFAM" id="SSF53335">
    <property type="entry name" value="S-adenosyl-L-methionine-dependent methyltransferases"/>
    <property type="match status" value="1"/>
</dbReference>
<organism evidence="1 2">
    <name type="scientific">Carnegiea gigantea</name>
    <dbReference type="NCBI Taxonomy" id="171969"/>
    <lineage>
        <taxon>Eukaryota</taxon>
        <taxon>Viridiplantae</taxon>
        <taxon>Streptophyta</taxon>
        <taxon>Embryophyta</taxon>
        <taxon>Tracheophyta</taxon>
        <taxon>Spermatophyta</taxon>
        <taxon>Magnoliopsida</taxon>
        <taxon>eudicotyledons</taxon>
        <taxon>Gunneridae</taxon>
        <taxon>Pentapetalae</taxon>
        <taxon>Caryophyllales</taxon>
        <taxon>Cactineae</taxon>
        <taxon>Cactaceae</taxon>
        <taxon>Cactoideae</taxon>
        <taxon>Echinocereeae</taxon>
        <taxon>Carnegiea</taxon>
    </lineage>
</organism>
<evidence type="ECO:0000313" key="1">
    <source>
        <dbReference type="EMBL" id="KAJ8448124.1"/>
    </source>
</evidence>
<evidence type="ECO:0000313" key="2">
    <source>
        <dbReference type="Proteomes" id="UP001153076"/>
    </source>
</evidence>
<proteinExistence type="predicted"/>
<dbReference type="GO" id="GO:0009507">
    <property type="term" value="C:chloroplast"/>
    <property type="evidence" value="ECO:0007669"/>
    <property type="project" value="TreeGrafter"/>
</dbReference>
<dbReference type="AlphaFoldDB" id="A0A9Q1QNB7"/>
<dbReference type="InterPro" id="IPR029063">
    <property type="entry name" value="SAM-dependent_MTases_sf"/>
</dbReference>
<protein>
    <submittedName>
        <fullName evidence="1">Uncharacterized protein</fullName>
    </submittedName>
</protein>
<reference evidence="1" key="1">
    <citation type="submission" date="2022-04" db="EMBL/GenBank/DDBJ databases">
        <title>Carnegiea gigantea Genome sequencing and assembly v2.</title>
        <authorList>
            <person name="Copetti D."/>
            <person name="Sanderson M.J."/>
            <person name="Burquez A."/>
            <person name="Wojciechowski M.F."/>
        </authorList>
    </citation>
    <scope>NUCLEOTIDE SEQUENCE</scope>
    <source>
        <strain evidence="1">SGP5-SGP5p</strain>
        <tissue evidence="1">Aerial part</tissue>
    </source>
</reference>
<name>A0A9Q1QNB7_9CARY</name>
<accession>A0A9Q1QNB7</accession>
<sequence length="271" mass="30698">MNTLSFASSVLFPSTCQQRLHYNRLRLHSNRLYKFSLSVYCYDSCLACSSIKLHPAHARRLLACATNPPEEGGVAVMNFEELGEKDWSILESDSTNSKEDLGKIDQIMRAGNVTETSKVLISLGSDDFVDRLAESCPCQFLLVVHDSLLSLASIKERHDEVKCWQGELIYVPEKWTPFDVVFLYFLPALPFKLEEIFKALASRCSPGARVVISHLKGRPALEQQRQQYPDIIVADLPDRSHLEKVASDHSFTLKEYVDDSSFYLAVLEYKA</sequence>
<gene>
    <name evidence="1" type="ORF">Cgig2_031848</name>
</gene>